<reference evidence="3" key="1">
    <citation type="journal article" date="2014" name="Int. J. Syst. Evol. Microbiol.">
        <title>Complete genome sequence of Corynebacterium casei LMG S-19264T (=DSM 44701T), isolated from a smear-ripened cheese.</title>
        <authorList>
            <consortium name="US DOE Joint Genome Institute (JGI-PGF)"/>
            <person name="Walter F."/>
            <person name="Albersmeier A."/>
            <person name="Kalinowski J."/>
            <person name="Ruckert C."/>
        </authorList>
    </citation>
    <scope>NUCLEOTIDE SEQUENCE</scope>
    <source>
        <strain evidence="3">JCM 4988</strain>
    </source>
</reference>
<organism evidence="3 4">
    <name type="scientific">Streptomyces inusitatus</name>
    <dbReference type="NCBI Taxonomy" id="68221"/>
    <lineage>
        <taxon>Bacteria</taxon>
        <taxon>Bacillati</taxon>
        <taxon>Actinomycetota</taxon>
        <taxon>Actinomycetes</taxon>
        <taxon>Kitasatosporales</taxon>
        <taxon>Streptomycetaceae</taxon>
        <taxon>Streptomyces</taxon>
    </lineage>
</organism>
<reference evidence="3" key="2">
    <citation type="submission" date="2020-09" db="EMBL/GenBank/DDBJ databases">
        <authorList>
            <person name="Sun Q."/>
            <person name="Ohkuma M."/>
        </authorList>
    </citation>
    <scope>NUCLEOTIDE SEQUENCE</scope>
    <source>
        <strain evidence="3">JCM 4988</strain>
    </source>
</reference>
<evidence type="ECO:0000313" key="3">
    <source>
        <dbReference type="EMBL" id="GGZ35778.1"/>
    </source>
</evidence>
<feature type="domain" description="AB hydrolase-1" evidence="2">
    <location>
        <begin position="23"/>
        <end position="263"/>
    </location>
</feature>
<protein>
    <recommendedName>
        <fullName evidence="2">AB hydrolase-1 domain-containing protein</fullName>
    </recommendedName>
</protein>
<sequence>MPSSAPPVSVRRRGTAAPGRPRVLLLHGLASGGNVWDAYLERTDSTDDTNSTDGADSAEQESWIAELPWRGTESTGWTDRSPAHWARRALELVPGGADVVIAHSFGANALLSLLADGSGPPPGVRMPSAVVLVSPFYRARAEEFGWDSIAYYLNDFDRILADGLRVRSGGRLSDELRHDMALKVRDRIGPYGWMSFFDTYLHTPRLRCDRLTVPVLIVGGERDFAAFPGDSRALGAALPSATVRILPGAGHFAMDERAAEFAALTRDFISTAVGPLPAPDGDRTDPHRPTKREHHR</sequence>
<keyword evidence="4" id="KW-1185">Reference proteome</keyword>
<dbReference type="EMBL" id="BMWG01000008">
    <property type="protein sequence ID" value="GGZ35778.1"/>
    <property type="molecule type" value="Genomic_DNA"/>
</dbReference>
<dbReference type="SUPFAM" id="SSF53474">
    <property type="entry name" value="alpha/beta-Hydrolases"/>
    <property type="match status" value="1"/>
</dbReference>
<dbReference type="Pfam" id="PF12697">
    <property type="entry name" value="Abhydrolase_6"/>
    <property type="match status" value="1"/>
</dbReference>
<name>A0A918Q7J9_9ACTN</name>
<dbReference type="Gene3D" id="3.40.50.1820">
    <property type="entry name" value="alpha/beta hydrolase"/>
    <property type="match status" value="1"/>
</dbReference>
<accession>A0A918Q7J9</accession>
<evidence type="ECO:0000256" key="1">
    <source>
        <dbReference type="SAM" id="MobiDB-lite"/>
    </source>
</evidence>
<dbReference type="Proteomes" id="UP000630936">
    <property type="component" value="Unassembled WGS sequence"/>
</dbReference>
<dbReference type="RefSeq" id="WP_190123794.1">
    <property type="nucleotide sequence ID" value="NZ_BMWG01000008.1"/>
</dbReference>
<evidence type="ECO:0000313" key="4">
    <source>
        <dbReference type="Proteomes" id="UP000630936"/>
    </source>
</evidence>
<dbReference type="InterPro" id="IPR000073">
    <property type="entry name" value="AB_hydrolase_1"/>
</dbReference>
<gene>
    <name evidence="3" type="ORF">GCM10010387_32450</name>
</gene>
<feature type="region of interest" description="Disordered" evidence="1">
    <location>
        <begin position="273"/>
        <end position="296"/>
    </location>
</feature>
<evidence type="ECO:0000259" key="2">
    <source>
        <dbReference type="Pfam" id="PF12697"/>
    </source>
</evidence>
<dbReference type="AlphaFoldDB" id="A0A918Q7J9"/>
<comment type="caution">
    <text evidence="3">The sequence shown here is derived from an EMBL/GenBank/DDBJ whole genome shotgun (WGS) entry which is preliminary data.</text>
</comment>
<proteinExistence type="predicted"/>
<dbReference type="GO" id="GO:0003824">
    <property type="term" value="F:catalytic activity"/>
    <property type="evidence" value="ECO:0007669"/>
    <property type="project" value="UniProtKB-ARBA"/>
</dbReference>
<dbReference type="InterPro" id="IPR029058">
    <property type="entry name" value="AB_hydrolase_fold"/>
</dbReference>